<dbReference type="InterPro" id="IPR014001">
    <property type="entry name" value="Helicase_ATP-bd"/>
</dbReference>
<evidence type="ECO:0000256" key="19">
    <source>
        <dbReference type="SAM" id="MobiDB-lite"/>
    </source>
</evidence>
<evidence type="ECO:0000259" key="20">
    <source>
        <dbReference type="PROSITE" id="PS51192"/>
    </source>
</evidence>
<feature type="domain" description="Helicase C-terminal" evidence="21">
    <location>
        <begin position="540"/>
        <end position="696"/>
    </location>
</feature>
<keyword evidence="11" id="KW-0378">Hydrolase</keyword>
<dbReference type="InterPro" id="IPR012562">
    <property type="entry name" value="GUCT"/>
</dbReference>
<sequence>MSAFVAPEIRHPALLQVADTASDVNFRFPFTRPLLTRPAADFPRVLGIGISNLITDARQTHYGRNGRRNHQEEAPSTRVLEHQREGFDFWMLVSSAQTCARLQCHNAALRVSETPIPKKAKRKMQNGEAEGLDLEHGSDVNGLENGEVNNNQTPKQKKKKKLAEESPPETAEQCNGEQDEPSALTPKKVKKKKRKSKTESIEDQGIPSLDTQVNGEKSGKKRKSKKKSANAGKDVVEAADNCEPSPKKRKVDSPGRDENESNQEPKSEDDEETTLEKQAGAFENFPISIETINNLKAKGVTYLFPIQAKTFHTVYSGKDVVVQARTGTGKTFSFAIPVVEMLNQDKQPPVRGRPPRVLILTPTRELAIQITNEFRSITKKLKICCFYGGTPYQQQVFSIKEGIDVVIGTPGRVRDLIQNYRLDFTTLKHVVLDEVDMMFDMGFAEQVEEILSVRYKSDPTENPQTLLFSATCPDWLYNVSKKYMQKVYEKIDMVGHRSQRAAITVEISLELLSSKCPWARHLTHLAIECTRAQKSHVLGDIIQVYSGRHGKTIVFCDSKLEAHELATNCGSLKQTAKPMHGDLQQREREVILKGFRQGTFEVLVATNVAARGLDIPEVDLVVLYSAPKEADSYVHRSGRTGRAGRTGICISLYEPRDSYCLRNVERSTGITFKRVGVPSLLNVAESSSADAIKSLETVPADVVEHFKVYAEELIEKKGALNALAAALAHISGATSIKQRSLLNMEPGFITVVLRSSVAISTISYAWRCIKEQMGEEIDSKIHRMNMMKDSMGVCFDVQADTLKLMQENWNDSRRWELSVATQLPPLQPSRSDMNGRGSRGFGGGGNDRRNNSRNSFGRGGFRRR</sequence>
<dbReference type="Ensembl" id="ENSLLET00000035357.1">
    <property type="protein sequence ID" value="ENSLLEP00000034061.1"/>
    <property type="gene ID" value="ENSLLEG00000021534.1"/>
</dbReference>
<keyword evidence="14" id="KW-0694">RNA-binding</keyword>
<dbReference type="Gene3D" id="3.30.70.2280">
    <property type="match status" value="1"/>
</dbReference>
<reference evidence="22" key="1">
    <citation type="submission" date="2025-08" db="UniProtKB">
        <authorList>
            <consortium name="Ensembl"/>
        </authorList>
    </citation>
    <scope>IDENTIFICATION</scope>
</reference>
<evidence type="ECO:0000256" key="4">
    <source>
        <dbReference type="ARBA" id="ARBA00004642"/>
    </source>
</evidence>
<keyword evidence="8" id="KW-0698">rRNA processing</keyword>
<evidence type="ECO:0000256" key="14">
    <source>
        <dbReference type="ARBA" id="ARBA00022884"/>
    </source>
</evidence>
<dbReference type="InterPro" id="IPR001650">
    <property type="entry name" value="Helicase_C-like"/>
</dbReference>
<keyword evidence="13" id="KW-0067">ATP-binding</keyword>
<dbReference type="Gene3D" id="3.40.50.300">
    <property type="entry name" value="P-loop containing nucleotide triphosphate hydrolases"/>
    <property type="match status" value="2"/>
</dbReference>
<dbReference type="SUPFAM" id="SSF54928">
    <property type="entry name" value="RNA-binding domain, RBD"/>
    <property type="match status" value="1"/>
</dbReference>
<dbReference type="CDD" id="cd12936">
    <property type="entry name" value="GUCT_RHII_Gualpha_beta"/>
    <property type="match status" value="1"/>
</dbReference>
<keyword evidence="16" id="KW-0804">Transcription</keyword>
<comment type="catalytic activity">
    <reaction evidence="18">
        <text>ATP + H2O = ADP + phosphate + H(+)</text>
        <dbReference type="Rhea" id="RHEA:13065"/>
        <dbReference type="ChEBI" id="CHEBI:15377"/>
        <dbReference type="ChEBI" id="CHEBI:15378"/>
        <dbReference type="ChEBI" id="CHEBI:30616"/>
        <dbReference type="ChEBI" id="CHEBI:43474"/>
        <dbReference type="ChEBI" id="CHEBI:456216"/>
        <dbReference type="EC" id="3.6.4.13"/>
    </reaction>
    <physiologicalReaction direction="left-to-right" evidence="18">
        <dbReference type="Rhea" id="RHEA:13066"/>
    </physiologicalReaction>
</comment>
<dbReference type="GO" id="GO:0005524">
    <property type="term" value="F:ATP binding"/>
    <property type="evidence" value="ECO:0007669"/>
    <property type="project" value="UniProtKB-KW"/>
</dbReference>
<dbReference type="GO" id="GO:0003723">
    <property type="term" value="F:RNA binding"/>
    <property type="evidence" value="ECO:0007669"/>
    <property type="project" value="UniProtKB-KW"/>
</dbReference>
<dbReference type="GO" id="GO:0016787">
    <property type="term" value="F:hydrolase activity"/>
    <property type="evidence" value="ECO:0007669"/>
    <property type="project" value="UniProtKB-KW"/>
</dbReference>
<feature type="compositionally biased region" description="Basic residues" evidence="19">
    <location>
        <begin position="219"/>
        <end position="228"/>
    </location>
</feature>
<evidence type="ECO:0000256" key="11">
    <source>
        <dbReference type="ARBA" id="ARBA00022801"/>
    </source>
</evidence>
<dbReference type="InterPro" id="IPR027417">
    <property type="entry name" value="P-loop_NTPase"/>
</dbReference>
<accession>A0A8C5Q8Z6</accession>
<proteinExistence type="inferred from homology"/>
<evidence type="ECO:0000313" key="22">
    <source>
        <dbReference type="Ensembl" id="ENSLLEP00000034061.1"/>
    </source>
</evidence>
<protein>
    <recommendedName>
        <fullName evidence="6">RNA helicase</fullName>
        <ecNumber evidence="6">3.6.4.13</ecNumber>
    </recommendedName>
</protein>
<feature type="domain" description="Helicase ATP-binding" evidence="20">
    <location>
        <begin position="311"/>
        <end position="490"/>
    </location>
</feature>
<dbReference type="PROSITE" id="PS51194">
    <property type="entry name" value="HELICASE_CTER"/>
    <property type="match status" value="1"/>
</dbReference>
<dbReference type="SMART" id="SM00490">
    <property type="entry name" value="HELICc"/>
    <property type="match status" value="1"/>
</dbReference>
<dbReference type="InterPro" id="IPR035979">
    <property type="entry name" value="RBD_domain_sf"/>
</dbReference>
<dbReference type="CDD" id="cd18787">
    <property type="entry name" value="SF2_C_DEAD"/>
    <property type="match status" value="1"/>
</dbReference>
<evidence type="ECO:0000256" key="6">
    <source>
        <dbReference type="ARBA" id="ARBA00012552"/>
    </source>
</evidence>
<evidence type="ECO:0000256" key="5">
    <source>
        <dbReference type="ARBA" id="ARBA00006517"/>
    </source>
</evidence>
<organism evidence="22 23">
    <name type="scientific">Leptobrachium leishanense</name>
    <name type="common">Leishan spiny toad</name>
    <dbReference type="NCBI Taxonomy" id="445787"/>
    <lineage>
        <taxon>Eukaryota</taxon>
        <taxon>Metazoa</taxon>
        <taxon>Chordata</taxon>
        <taxon>Craniata</taxon>
        <taxon>Vertebrata</taxon>
        <taxon>Euteleostomi</taxon>
        <taxon>Amphibia</taxon>
        <taxon>Batrachia</taxon>
        <taxon>Anura</taxon>
        <taxon>Pelobatoidea</taxon>
        <taxon>Megophryidae</taxon>
        <taxon>Leptobrachium</taxon>
    </lineage>
</organism>
<feature type="compositionally biased region" description="Basic and acidic residues" evidence="19">
    <location>
        <begin position="251"/>
        <end position="266"/>
    </location>
</feature>
<keyword evidence="17" id="KW-0539">Nucleus</keyword>
<evidence type="ECO:0000256" key="2">
    <source>
        <dbReference type="ARBA" id="ARBA00004514"/>
    </source>
</evidence>
<dbReference type="Proteomes" id="UP000694569">
    <property type="component" value="Unplaced"/>
</dbReference>
<keyword evidence="23" id="KW-1185">Reference proteome</keyword>
<keyword evidence="15" id="KW-0496">Mitochondrion</keyword>
<dbReference type="InterPro" id="IPR059027">
    <property type="entry name" value="DD_DDX21-DDX50"/>
</dbReference>
<feature type="compositionally biased region" description="Low complexity" evidence="19">
    <location>
        <begin position="140"/>
        <end position="151"/>
    </location>
</feature>
<evidence type="ECO:0000256" key="18">
    <source>
        <dbReference type="ARBA" id="ARBA00049390"/>
    </source>
</evidence>
<dbReference type="GO" id="GO:0005829">
    <property type="term" value="C:cytosol"/>
    <property type="evidence" value="ECO:0007669"/>
    <property type="project" value="UniProtKB-SubCell"/>
</dbReference>
<dbReference type="InterPro" id="IPR050079">
    <property type="entry name" value="DEAD_box_RNA_helicase"/>
</dbReference>
<evidence type="ECO:0000256" key="16">
    <source>
        <dbReference type="ARBA" id="ARBA00023163"/>
    </source>
</evidence>
<dbReference type="GeneTree" id="ENSGT00940000155043"/>
<evidence type="ECO:0000259" key="21">
    <source>
        <dbReference type="PROSITE" id="PS51194"/>
    </source>
</evidence>
<dbReference type="SUPFAM" id="SSF52540">
    <property type="entry name" value="P-loop containing nucleoside triphosphate hydrolases"/>
    <property type="match status" value="1"/>
</dbReference>
<name>A0A8C5Q8Z6_9ANUR</name>
<dbReference type="Pfam" id="PF00270">
    <property type="entry name" value="DEAD"/>
    <property type="match status" value="1"/>
</dbReference>
<dbReference type="EC" id="3.6.4.13" evidence="6"/>
<dbReference type="PROSITE" id="PS51192">
    <property type="entry name" value="HELICASE_ATP_BIND_1"/>
    <property type="match status" value="1"/>
</dbReference>
<feature type="region of interest" description="Disordered" evidence="19">
    <location>
        <begin position="117"/>
        <end position="275"/>
    </location>
</feature>
<comment type="similarity">
    <text evidence="5">Belongs to the DEAD box helicase family. DDX21/DDX50 subfamily.</text>
</comment>
<dbReference type="Pfam" id="PF26142">
    <property type="entry name" value="DD_DDX21-DDX50"/>
    <property type="match status" value="1"/>
</dbReference>
<dbReference type="Pfam" id="PF08152">
    <property type="entry name" value="GUCT"/>
    <property type="match status" value="1"/>
</dbReference>
<evidence type="ECO:0000256" key="12">
    <source>
        <dbReference type="ARBA" id="ARBA00022806"/>
    </source>
</evidence>
<keyword evidence="12" id="KW-0347">Helicase</keyword>
<comment type="subcellular location">
    <subcellularLocation>
        <location evidence="2">Cytoplasm</location>
        <location evidence="2">Cytosol</location>
    </subcellularLocation>
    <subcellularLocation>
        <location evidence="1">Mitochondrion</location>
    </subcellularLocation>
    <subcellularLocation>
        <location evidence="3">Nucleus</location>
        <location evidence="3">Nucleolus</location>
    </subcellularLocation>
    <subcellularLocation>
        <location evidence="4">Nucleus</location>
        <location evidence="4">Nucleoplasm</location>
    </subcellularLocation>
</comment>
<keyword evidence="7" id="KW-0963">Cytoplasm</keyword>
<dbReference type="GO" id="GO:0005730">
    <property type="term" value="C:nucleolus"/>
    <property type="evidence" value="ECO:0007669"/>
    <property type="project" value="UniProtKB-SubCell"/>
</dbReference>
<dbReference type="FunFam" id="3.40.50.300:FF:000666">
    <property type="entry name" value="ATP-dependent RNA helicase DDX50"/>
    <property type="match status" value="1"/>
</dbReference>
<dbReference type="OrthoDB" id="4255at2759"/>
<feature type="compositionally biased region" description="Basic residues" evidence="19">
    <location>
        <begin position="187"/>
        <end position="196"/>
    </location>
</feature>
<reference evidence="22" key="2">
    <citation type="submission" date="2025-09" db="UniProtKB">
        <authorList>
            <consortium name="Ensembl"/>
        </authorList>
    </citation>
    <scope>IDENTIFICATION</scope>
</reference>
<dbReference type="AlphaFoldDB" id="A0A8C5Q8Z6"/>
<evidence type="ECO:0000256" key="8">
    <source>
        <dbReference type="ARBA" id="ARBA00022552"/>
    </source>
</evidence>
<dbReference type="GO" id="GO:0003724">
    <property type="term" value="F:RNA helicase activity"/>
    <property type="evidence" value="ECO:0007669"/>
    <property type="project" value="UniProtKB-EC"/>
</dbReference>
<dbReference type="InterPro" id="IPR011545">
    <property type="entry name" value="DEAD/DEAH_box_helicase_dom"/>
</dbReference>
<dbReference type="GO" id="GO:0005654">
    <property type="term" value="C:nucleoplasm"/>
    <property type="evidence" value="ECO:0007669"/>
    <property type="project" value="UniProtKB-SubCell"/>
</dbReference>
<feature type="region of interest" description="Disordered" evidence="19">
    <location>
        <begin position="821"/>
        <end position="864"/>
    </location>
</feature>
<evidence type="ECO:0000256" key="1">
    <source>
        <dbReference type="ARBA" id="ARBA00004173"/>
    </source>
</evidence>
<dbReference type="GO" id="GO:0005739">
    <property type="term" value="C:mitochondrion"/>
    <property type="evidence" value="ECO:0007669"/>
    <property type="project" value="UniProtKB-SubCell"/>
</dbReference>
<evidence type="ECO:0000256" key="10">
    <source>
        <dbReference type="ARBA" id="ARBA00022741"/>
    </source>
</evidence>
<evidence type="ECO:0000256" key="7">
    <source>
        <dbReference type="ARBA" id="ARBA00022490"/>
    </source>
</evidence>
<dbReference type="SMART" id="SM00487">
    <property type="entry name" value="DEXDc"/>
    <property type="match status" value="1"/>
</dbReference>
<dbReference type="PANTHER" id="PTHR47959">
    <property type="entry name" value="ATP-DEPENDENT RNA HELICASE RHLE-RELATED"/>
    <property type="match status" value="1"/>
</dbReference>
<dbReference type="PANTHER" id="PTHR47959:SF19">
    <property type="entry name" value="NUCLEOLAR RNA HELICASE 2-A"/>
    <property type="match status" value="1"/>
</dbReference>
<dbReference type="FunFam" id="3.40.50.300:FF:001168">
    <property type="entry name" value="nucleolar RNA helicase 2"/>
    <property type="match status" value="1"/>
</dbReference>
<keyword evidence="9" id="KW-0677">Repeat</keyword>
<dbReference type="GO" id="GO:0006364">
    <property type="term" value="P:rRNA processing"/>
    <property type="evidence" value="ECO:0007669"/>
    <property type="project" value="UniProtKB-KW"/>
</dbReference>
<keyword evidence="10" id="KW-0547">Nucleotide-binding</keyword>
<evidence type="ECO:0000256" key="9">
    <source>
        <dbReference type="ARBA" id="ARBA00022737"/>
    </source>
</evidence>
<evidence type="ECO:0000256" key="13">
    <source>
        <dbReference type="ARBA" id="ARBA00022840"/>
    </source>
</evidence>
<dbReference type="Pfam" id="PF00271">
    <property type="entry name" value="Helicase_C"/>
    <property type="match status" value="1"/>
</dbReference>
<evidence type="ECO:0000256" key="3">
    <source>
        <dbReference type="ARBA" id="ARBA00004604"/>
    </source>
</evidence>
<evidence type="ECO:0000256" key="17">
    <source>
        <dbReference type="ARBA" id="ARBA00023242"/>
    </source>
</evidence>
<evidence type="ECO:0000256" key="15">
    <source>
        <dbReference type="ARBA" id="ARBA00023128"/>
    </source>
</evidence>
<evidence type="ECO:0000313" key="23">
    <source>
        <dbReference type="Proteomes" id="UP000694569"/>
    </source>
</evidence>